<evidence type="ECO:0000259" key="8">
    <source>
        <dbReference type="PROSITE" id="PS50001"/>
    </source>
</evidence>
<dbReference type="Pfam" id="PF07653">
    <property type="entry name" value="SH3_2"/>
    <property type="match status" value="1"/>
</dbReference>
<evidence type="ECO:0000256" key="1">
    <source>
        <dbReference type="ARBA" id="ARBA00009756"/>
    </source>
</evidence>
<protein>
    <submittedName>
        <fullName evidence="10">Putative crk family adapter</fullName>
    </submittedName>
</protein>
<feature type="domain" description="SH3" evidence="9">
    <location>
        <begin position="220"/>
        <end position="281"/>
    </location>
</feature>
<keyword evidence="2 6" id="KW-0728">SH3 domain</keyword>
<dbReference type="GO" id="GO:1902531">
    <property type="term" value="P:regulation of intracellular signal transduction"/>
    <property type="evidence" value="ECO:0007669"/>
    <property type="project" value="UniProtKB-ARBA"/>
</dbReference>
<evidence type="ECO:0000256" key="4">
    <source>
        <dbReference type="ARBA" id="ARBA00022999"/>
    </source>
</evidence>
<dbReference type="GO" id="GO:0016477">
    <property type="term" value="P:cell migration"/>
    <property type="evidence" value="ECO:0007669"/>
    <property type="project" value="TreeGrafter"/>
</dbReference>
<evidence type="ECO:0000256" key="5">
    <source>
        <dbReference type="PROSITE-ProRule" id="PRU00191"/>
    </source>
</evidence>
<dbReference type="PRINTS" id="PR00452">
    <property type="entry name" value="SH3DOMAIN"/>
</dbReference>
<dbReference type="PROSITE" id="PS50002">
    <property type="entry name" value="SH3"/>
    <property type="match status" value="2"/>
</dbReference>
<dbReference type="Gene3D" id="3.30.505.10">
    <property type="entry name" value="SH2 domain"/>
    <property type="match status" value="1"/>
</dbReference>
<dbReference type="GO" id="GO:0005737">
    <property type="term" value="C:cytoplasm"/>
    <property type="evidence" value="ECO:0007669"/>
    <property type="project" value="TreeGrafter"/>
</dbReference>
<dbReference type="RefSeq" id="XP_064476886.1">
    <property type="nucleotide sequence ID" value="XM_064620816.1"/>
</dbReference>
<dbReference type="PRINTS" id="PR00401">
    <property type="entry name" value="SH2DOMAIN"/>
</dbReference>
<dbReference type="GO" id="GO:0035591">
    <property type="term" value="F:signaling adaptor activity"/>
    <property type="evidence" value="ECO:0007669"/>
    <property type="project" value="TreeGrafter"/>
</dbReference>
<dbReference type="GO" id="GO:0048468">
    <property type="term" value="P:cell development"/>
    <property type="evidence" value="ECO:0007669"/>
    <property type="project" value="UniProtKB-ARBA"/>
</dbReference>
<dbReference type="PROSITE" id="PS50001">
    <property type="entry name" value="SH2"/>
    <property type="match status" value="1"/>
</dbReference>
<evidence type="ECO:0000256" key="6">
    <source>
        <dbReference type="PROSITE-ProRule" id="PRU00192"/>
    </source>
</evidence>
<dbReference type="SUPFAM" id="SSF55550">
    <property type="entry name" value="SH2 domain"/>
    <property type="match status" value="1"/>
</dbReference>
<name>A0A2R5LMG8_9ACAR</name>
<evidence type="ECO:0000256" key="3">
    <source>
        <dbReference type="ARBA" id="ARBA00022737"/>
    </source>
</evidence>
<evidence type="ECO:0000256" key="7">
    <source>
        <dbReference type="SAM" id="MobiDB-lite"/>
    </source>
</evidence>
<dbReference type="GO" id="GO:0007167">
    <property type="term" value="P:enzyme-linked receptor protein signaling pathway"/>
    <property type="evidence" value="ECO:0007669"/>
    <property type="project" value="TreeGrafter"/>
</dbReference>
<dbReference type="EMBL" id="GGLE01006575">
    <property type="protein sequence ID" value="MBY10701.1"/>
    <property type="molecule type" value="Transcribed_RNA"/>
</dbReference>
<dbReference type="Gene3D" id="2.30.30.40">
    <property type="entry name" value="SH3 Domains"/>
    <property type="match status" value="2"/>
</dbReference>
<feature type="region of interest" description="Disordered" evidence="7">
    <location>
        <begin position="168"/>
        <end position="217"/>
    </location>
</feature>
<proteinExistence type="inferred from homology"/>
<dbReference type="SMART" id="SM00326">
    <property type="entry name" value="SH3"/>
    <property type="match status" value="2"/>
</dbReference>
<dbReference type="InterPro" id="IPR035457">
    <property type="entry name" value="CRK_SH3_N"/>
</dbReference>
<dbReference type="CDD" id="cd11759">
    <property type="entry name" value="SH3_CRK_C"/>
    <property type="match status" value="1"/>
</dbReference>
<accession>A0A2R5LMG8</accession>
<dbReference type="InterPro" id="IPR035458">
    <property type="entry name" value="CRK_SH3_C"/>
</dbReference>
<dbReference type="PANTHER" id="PTHR19969:SF5">
    <property type="entry name" value="CRK-LIKE PROTEIN"/>
    <property type="match status" value="1"/>
</dbReference>
<evidence type="ECO:0000313" key="10">
    <source>
        <dbReference type="EMBL" id="MBY10701.1"/>
    </source>
</evidence>
<keyword evidence="4 5" id="KW-0727">SH2 domain</keyword>
<dbReference type="InterPro" id="IPR036028">
    <property type="entry name" value="SH3-like_dom_sf"/>
</dbReference>
<dbReference type="CTD" id="1398"/>
<dbReference type="CDD" id="cd09926">
    <property type="entry name" value="SH2_CRK_like"/>
    <property type="match status" value="1"/>
</dbReference>
<dbReference type="Pfam" id="PF00018">
    <property type="entry name" value="SH3_1"/>
    <property type="match status" value="1"/>
</dbReference>
<keyword evidence="3" id="KW-0677">Repeat</keyword>
<dbReference type="InterPro" id="IPR000980">
    <property type="entry name" value="SH2"/>
</dbReference>
<dbReference type="GeneID" id="135390868"/>
<reference evidence="10" key="1">
    <citation type="submission" date="2018-03" db="EMBL/GenBank/DDBJ databases">
        <title>The relapsing fever spirochete Borrelia turicatae persists in the highly oxidative environment of its soft-bodied tick vector.</title>
        <authorList>
            <person name="Bourret T.J."/>
            <person name="Boyle W.K."/>
            <person name="Valenzuela J.G."/>
            <person name="Oliveira F."/>
            <person name="Lopez J.E."/>
        </authorList>
    </citation>
    <scope>NUCLEOTIDE SEQUENCE</scope>
    <source>
        <strain evidence="10">Kansas strain/isolate</strain>
        <tissue evidence="10">Salivary glands</tissue>
    </source>
</reference>
<dbReference type="Pfam" id="PF00017">
    <property type="entry name" value="SH2"/>
    <property type="match status" value="1"/>
</dbReference>
<sequence length="289" mass="32702">MAGNFDPYDKNSWFFGPMSRQEATDLLMAEREVGVFLVRNSTTMSGDLVLCVREDNKVSHYIVNRVTQAEQTRFRIGDQMFPDIPSLLNFYKLHYLDTTPLVKPAAKKVERVKAKYDFQGSGDPDDLPFKRGEYLTVISKDEDQWWTARNSMGHTGSIPVPYVEKVDESQQVNDGQNWHRPSSPPQQPPGQGNATQSPRTVPPPTGDPIKYNTPSNVQRKLPARARVKQARVPNAYDKTALKLEVGDIITVTKTNINGQWEGELKGRVGHFPFTHVEFIDSENPDEDEP</sequence>
<dbReference type="InterPro" id="IPR051184">
    <property type="entry name" value="Tyrosine-phos_adapter"/>
</dbReference>
<feature type="domain" description="SH2" evidence="8">
    <location>
        <begin position="13"/>
        <end position="105"/>
    </location>
</feature>
<dbReference type="InterPro" id="IPR036860">
    <property type="entry name" value="SH2_dom_sf"/>
</dbReference>
<dbReference type="SUPFAM" id="SSF50044">
    <property type="entry name" value="SH3-domain"/>
    <property type="match status" value="2"/>
</dbReference>
<evidence type="ECO:0000259" key="9">
    <source>
        <dbReference type="PROSITE" id="PS50002"/>
    </source>
</evidence>
<dbReference type="CDD" id="cd11758">
    <property type="entry name" value="SH3_CRK_N"/>
    <property type="match status" value="1"/>
</dbReference>
<organism evidence="10">
    <name type="scientific">Ornithodoros turicata</name>
    <dbReference type="NCBI Taxonomy" id="34597"/>
    <lineage>
        <taxon>Eukaryota</taxon>
        <taxon>Metazoa</taxon>
        <taxon>Ecdysozoa</taxon>
        <taxon>Arthropoda</taxon>
        <taxon>Chelicerata</taxon>
        <taxon>Arachnida</taxon>
        <taxon>Acari</taxon>
        <taxon>Parasitiformes</taxon>
        <taxon>Ixodida</taxon>
        <taxon>Ixodoidea</taxon>
        <taxon>Argasidae</taxon>
        <taxon>Ornithodorinae</taxon>
        <taxon>Ornithodoros</taxon>
    </lineage>
</organism>
<feature type="domain" description="SH3" evidence="9">
    <location>
        <begin position="107"/>
        <end position="168"/>
    </location>
</feature>
<dbReference type="AlphaFoldDB" id="A0A2R5LMG8"/>
<dbReference type="PANTHER" id="PTHR19969">
    <property type="entry name" value="SH2-SH3 ADAPTOR PROTEIN-RELATED"/>
    <property type="match status" value="1"/>
</dbReference>
<dbReference type="InterPro" id="IPR001452">
    <property type="entry name" value="SH3_domain"/>
</dbReference>
<evidence type="ECO:0000256" key="2">
    <source>
        <dbReference type="ARBA" id="ARBA00022443"/>
    </source>
</evidence>
<dbReference type="GO" id="GO:0030971">
    <property type="term" value="F:receptor tyrosine kinase binding"/>
    <property type="evidence" value="ECO:0007669"/>
    <property type="project" value="TreeGrafter"/>
</dbReference>
<comment type="similarity">
    <text evidence="1">Belongs to the CRK family.</text>
</comment>
<feature type="compositionally biased region" description="Polar residues" evidence="7">
    <location>
        <begin position="169"/>
        <end position="180"/>
    </location>
</feature>
<dbReference type="SMART" id="SM00252">
    <property type="entry name" value="SH2"/>
    <property type="match status" value="1"/>
</dbReference>